<proteinExistence type="predicted"/>
<keyword evidence="5" id="KW-1185">Reference proteome</keyword>
<evidence type="ECO:0000313" key="5">
    <source>
        <dbReference type="Proteomes" id="UP000184536"/>
    </source>
</evidence>
<feature type="transmembrane region" description="Helical" evidence="1">
    <location>
        <begin position="297"/>
        <end position="318"/>
    </location>
</feature>
<gene>
    <name evidence="4" type="ORF">SAMN02745975_00310</name>
</gene>
<protein>
    <recommendedName>
        <fullName evidence="3">DUF8173 domain-containing protein</fullName>
    </recommendedName>
</protein>
<feature type="domain" description="DUF8173" evidence="3">
    <location>
        <begin position="230"/>
        <end position="364"/>
    </location>
</feature>
<name>A0A1M6CS70_9FIRM</name>
<organism evidence="4 5">
    <name type="scientific">Geosporobacter subterraneus DSM 17957</name>
    <dbReference type="NCBI Taxonomy" id="1121919"/>
    <lineage>
        <taxon>Bacteria</taxon>
        <taxon>Bacillati</taxon>
        <taxon>Bacillota</taxon>
        <taxon>Clostridia</taxon>
        <taxon>Peptostreptococcales</taxon>
        <taxon>Thermotaleaceae</taxon>
        <taxon>Geosporobacter</taxon>
    </lineage>
</organism>
<feature type="signal peptide" evidence="2">
    <location>
        <begin position="1"/>
        <end position="23"/>
    </location>
</feature>
<feature type="transmembrane region" description="Helical" evidence="1">
    <location>
        <begin position="271"/>
        <end position="291"/>
    </location>
</feature>
<dbReference type="EMBL" id="FQZV01000004">
    <property type="protein sequence ID" value="SHI63809.1"/>
    <property type="molecule type" value="Genomic_DNA"/>
</dbReference>
<dbReference type="Proteomes" id="UP000184536">
    <property type="component" value="Unassembled WGS sequence"/>
</dbReference>
<keyword evidence="1" id="KW-1133">Transmembrane helix</keyword>
<evidence type="ECO:0000256" key="1">
    <source>
        <dbReference type="SAM" id="Phobius"/>
    </source>
</evidence>
<feature type="transmembrane region" description="Helical" evidence="1">
    <location>
        <begin position="229"/>
        <end position="250"/>
    </location>
</feature>
<accession>A0A1M6CS70</accession>
<feature type="transmembrane region" description="Helical" evidence="1">
    <location>
        <begin position="330"/>
        <end position="349"/>
    </location>
</feature>
<dbReference type="RefSeq" id="WP_110939610.1">
    <property type="nucleotide sequence ID" value="NZ_FQZV01000004.1"/>
</dbReference>
<dbReference type="OrthoDB" id="1953161at2"/>
<feature type="chain" id="PRO_5013133225" description="DUF8173 domain-containing protein" evidence="2">
    <location>
        <begin position="24"/>
        <end position="382"/>
    </location>
</feature>
<keyword evidence="2" id="KW-0732">Signal</keyword>
<dbReference type="Pfam" id="PF26514">
    <property type="entry name" value="DUF8173"/>
    <property type="match status" value="1"/>
</dbReference>
<evidence type="ECO:0000259" key="3">
    <source>
        <dbReference type="Pfam" id="PF26514"/>
    </source>
</evidence>
<dbReference type="InterPro" id="IPR058486">
    <property type="entry name" value="DUF8173"/>
</dbReference>
<feature type="transmembrane region" description="Helical" evidence="1">
    <location>
        <begin position="355"/>
        <end position="373"/>
    </location>
</feature>
<sequence>MKKIIGMLLGVLLLTMSSFPAAAAQDNPNNIIIGQEQVIQGDYFGAGETIINNGKINGDIYAASSAFENSGEVTGDILLAASYSKIGGKTNGNLRIASSRTEISGEIGKNITALTETLLLVEGAAVDGNINAFASSVILNGIVGGDVRSASRRLEINGEVKGDVAASVETLTFGPKGKIQGNLIYTSEQKMNIPEGAVAGSVEHRLPNPRTNRSQSVENLQKGWKYLRLVGKGISMLAYLLIGFLSILLFDKFMKKSAVTMEEKPWHSAGIGLVALIVIPIASILIMFTVIGIPLGIISLMLYGILLYLARLPVGLWIGSKILKNEEKPILPMLLGLVMLLLVSYIPYIGRFTSFVVLLFGIGTYLINIQSALKKDKNIEEI</sequence>
<dbReference type="STRING" id="1121919.SAMN02745975_00310"/>
<reference evidence="5" key="1">
    <citation type="submission" date="2016-11" db="EMBL/GenBank/DDBJ databases">
        <authorList>
            <person name="Varghese N."/>
            <person name="Submissions S."/>
        </authorList>
    </citation>
    <scope>NUCLEOTIDE SEQUENCE [LARGE SCALE GENOMIC DNA]</scope>
    <source>
        <strain evidence="5">DSM 17957</strain>
    </source>
</reference>
<dbReference type="AlphaFoldDB" id="A0A1M6CS70"/>
<evidence type="ECO:0000313" key="4">
    <source>
        <dbReference type="EMBL" id="SHI63809.1"/>
    </source>
</evidence>
<evidence type="ECO:0000256" key="2">
    <source>
        <dbReference type="SAM" id="SignalP"/>
    </source>
</evidence>
<keyword evidence="1" id="KW-0472">Membrane</keyword>
<keyword evidence="1" id="KW-0812">Transmembrane</keyword>